<sequence length="300" mass="33387">MSDVEPDRDAAAAAPDLAATQVPERHRAGPADRVLPYTRVLAYVIIPFLVAAAFLLLVLPGATEQHFAWTINPPITAMLLGSAYAGGIWFFVQVAVQRQWHRVRHGFPAVLVFATLLSISTFLHWDRFHFGHISFITWVVLYVATPVLVLIAIFLNLREDDGMPEGDDVAIPTPWRYVLALVGAAASVTGFVLFLVPSLLIDAWAWEVTPLTARVVGAVLTLPGMVNVWMLWDDRWSAFRRVFQAQLVSLACILLAIAVRSGDLEWTRPSAWMFVVGIVVSAIVYVVFYVSLERRRPRSV</sequence>
<dbReference type="RefSeq" id="WP_242609400.1">
    <property type="nucleotide sequence ID" value="NZ_SGWY01000001.1"/>
</dbReference>
<dbReference type="EMBL" id="SGWY01000001">
    <property type="protein sequence ID" value="RZS68157.1"/>
    <property type="molecule type" value="Genomic_DNA"/>
</dbReference>
<proteinExistence type="predicted"/>
<feature type="transmembrane region" description="Helical" evidence="1">
    <location>
        <begin position="242"/>
        <end position="259"/>
    </location>
</feature>
<evidence type="ECO:0000313" key="3">
    <source>
        <dbReference type="Proteomes" id="UP000293289"/>
    </source>
</evidence>
<feature type="transmembrane region" description="Helical" evidence="1">
    <location>
        <begin position="75"/>
        <end position="94"/>
    </location>
</feature>
<feature type="transmembrane region" description="Helical" evidence="1">
    <location>
        <begin position="135"/>
        <end position="157"/>
    </location>
</feature>
<feature type="transmembrane region" description="Helical" evidence="1">
    <location>
        <begin position="271"/>
        <end position="292"/>
    </location>
</feature>
<keyword evidence="1" id="KW-0472">Membrane</keyword>
<reference evidence="2 3" key="1">
    <citation type="submission" date="2019-02" db="EMBL/GenBank/DDBJ databases">
        <title>Genomic Encyclopedia of Type Strains, Phase IV (KMG-IV): sequencing the most valuable type-strain genomes for metagenomic binning, comparative biology and taxonomic classification.</title>
        <authorList>
            <person name="Goeker M."/>
        </authorList>
    </citation>
    <scope>NUCLEOTIDE SEQUENCE [LARGE SCALE GENOMIC DNA]</scope>
    <source>
        <strain evidence="2 3">DSM 43045</strain>
    </source>
</reference>
<dbReference type="Proteomes" id="UP000293289">
    <property type="component" value="Unassembled WGS sequence"/>
</dbReference>
<keyword evidence="1" id="KW-0812">Transmembrane</keyword>
<comment type="caution">
    <text evidence="2">The sequence shown here is derived from an EMBL/GenBank/DDBJ whole genome shotgun (WGS) entry which is preliminary data.</text>
</comment>
<protein>
    <submittedName>
        <fullName evidence="2">Uncharacterized protein</fullName>
    </submittedName>
</protein>
<keyword evidence="1" id="KW-1133">Transmembrane helix</keyword>
<keyword evidence="3" id="KW-1185">Reference proteome</keyword>
<evidence type="ECO:0000256" key="1">
    <source>
        <dbReference type="SAM" id="Phobius"/>
    </source>
</evidence>
<accession>A0A4Q7MJW7</accession>
<feature type="transmembrane region" description="Helical" evidence="1">
    <location>
        <begin position="211"/>
        <end position="230"/>
    </location>
</feature>
<gene>
    <name evidence="2" type="ORF">EV187_0584</name>
</gene>
<feature type="transmembrane region" description="Helical" evidence="1">
    <location>
        <begin position="40"/>
        <end position="63"/>
    </location>
</feature>
<name>A0A4Q7MJW7_9MICO</name>
<feature type="transmembrane region" description="Helical" evidence="1">
    <location>
        <begin position="106"/>
        <end position="123"/>
    </location>
</feature>
<dbReference type="AlphaFoldDB" id="A0A4Q7MJW7"/>
<evidence type="ECO:0000313" key="2">
    <source>
        <dbReference type="EMBL" id="RZS68157.1"/>
    </source>
</evidence>
<feature type="transmembrane region" description="Helical" evidence="1">
    <location>
        <begin position="177"/>
        <end position="199"/>
    </location>
</feature>
<organism evidence="2 3">
    <name type="scientific">Agromyces ramosus</name>
    <dbReference type="NCBI Taxonomy" id="33879"/>
    <lineage>
        <taxon>Bacteria</taxon>
        <taxon>Bacillati</taxon>
        <taxon>Actinomycetota</taxon>
        <taxon>Actinomycetes</taxon>
        <taxon>Micrococcales</taxon>
        <taxon>Microbacteriaceae</taxon>
        <taxon>Agromyces</taxon>
    </lineage>
</organism>